<evidence type="ECO:0000256" key="2">
    <source>
        <dbReference type="ARBA" id="ARBA00023326"/>
    </source>
</evidence>
<dbReference type="RefSeq" id="WP_129186105.1">
    <property type="nucleotide sequence ID" value="NZ_CP035493.1"/>
</dbReference>
<evidence type="ECO:0000256" key="3">
    <source>
        <dbReference type="SAM" id="MobiDB-lite"/>
    </source>
</evidence>
<keyword evidence="4" id="KW-0732">Signal</keyword>
<gene>
    <name evidence="6" type="ORF">ET471_00440</name>
</gene>
<dbReference type="SUPFAM" id="SSF49265">
    <property type="entry name" value="Fibronectin type III"/>
    <property type="match status" value="1"/>
</dbReference>
<feature type="chain" id="PRO_5020858203" evidence="4">
    <location>
        <begin position="28"/>
        <end position="297"/>
    </location>
</feature>
<dbReference type="CDD" id="cd00063">
    <property type="entry name" value="FN3"/>
    <property type="match status" value="1"/>
</dbReference>
<evidence type="ECO:0000256" key="1">
    <source>
        <dbReference type="ARBA" id="ARBA00023295"/>
    </source>
</evidence>
<keyword evidence="1" id="KW-0378">Hydrolase</keyword>
<feature type="region of interest" description="Disordered" evidence="3">
    <location>
        <begin position="196"/>
        <end position="219"/>
    </location>
</feature>
<dbReference type="InterPro" id="IPR003961">
    <property type="entry name" value="FN3_dom"/>
</dbReference>
<dbReference type="OrthoDB" id="2702399at2"/>
<dbReference type="Pfam" id="PF00041">
    <property type="entry name" value="fn3"/>
    <property type="match status" value="1"/>
</dbReference>
<accession>A0A4P6EZU9</accession>
<organism evidence="6 7">
    <name type="scientific">Xylanimonas protaetiae</name>
    <dbReference type="NCBI Taxonomy" id="2509457"/>
    <lineage>
        <taxon>Bacteria</taxon>
        <taxon>Bacillati</taxon>
        <taxon>Actinomycetota</taxon>
        <taxon>Actinomycetes</taxon>
        <taxon>Micrococcales</taxon>
        <taxon>Promicromonosporaceae</taxon>
        <taxon>Xylanimonas</taxon>
    </lineage>
</organism>
<sequence>MRPVIRSAVALVAALFLLLTVVPTATAADTTPPTAPTNLRVLAVTPTVVTVAFTGSTDAGGLKWYVLRGADRQQPTTSPSRTDFGGLKAETTYTLDVVAVDRAGNVSAPSAPVRFTTGAWPAVTGLTVTARSGGSVSLAWDRYAAMDPYRFLVYDAGRAEAVVKGERVTLSGLAAGTHTFTVRGFHVSGSVTAASSPVTAPVEPRSPDLSAPGSPGSPTVRLDEDTYEFTTTWTAATDPVDPAASLRYDVLQLWAGDLFTAAYGIPGTSYVGVFASAVRTVDPAGNRSAPALATFVP</sequence>
<keyword evidence="2" id="KW-0624">Polysaccharide degradation</keyword>
<keyword evidence="7" id="KW-1185">Reference proteome</keyword>
<evidence type="ECO:0000313" key="7">
    <source>
        <dbReference type="Proteomes" id="UP000292118"/>
    </source>
</evidence>
<dbReference type="GO" id="GO:0000272">
    <property type="term" value="P:polysaccharide catabolic process"/>
    <property type="evidence" value="ECO:0007669"/>
    <property type="project" value="UniProtKB-KW"/>
</dbReference>
<dbReference type="EMBL" id="CP035493">
    <property type="protein sequence ID" value="QAY68702.1"/>
    <property type="molecule type" value="Genomic_DNA"/>
</dbReference>
<dbReference type="InterPro" id="IPR013783">
    <property type="entry name" value="Ig-like_fold"/>
</dbReference>
<proteinExistence type="predicted"/>
<evidence type="ECO:0000313" key="6">
    <source>
        <dbReference type="EMBL" id="QAY68702.1"/>
    </source>
</evidence>
<reference evidence="6 7" key="1">
    <citation type="submission" date="2019-01" db="EMBL/GenBank/DDBJ databases">
        <title>Genome sequencing of strain FW10M-9.</title>
        <authorList>
            <person name="Heo J."/>
            <person name="Kim S.-J."/>
            <person name="Kim J.-S."/>
            <person name="Hong S.-B."/>
            <person name="Kwon S.-W."/>
        </authorList>
    </citation>
    <scope>NUCLEOTIDE SEQUENCE [LARGE SCALE GENOMIC DNA]</scope>
    <source>
        <strain evidence="6 7">FW10M-9</strain>
    </source>
</reference>
<keyword evidence="1" id="KW-0326">Glycosidase</keyword>
<name>A0A4P6EZU9_9MICO</name>
<protein>
    <submittedName>
        <fullName evidence="6">Fibronectin type III domain-containing protein</fullName>
    </submittedName>
</protein>
<dbReference type="SMART" id="SM00060">
    <property type="entry name" value="FN3"/>
    <property type="match status" value="2"/>
</dbReference>
<dbReference type="Proteomes" id="UP000292118">
    <property type="component" value="Chromosome"/>
</dbReference>
<dbReference type="KEGG" id="xya:ET471_00440"/>
<dbReference type="PROSITE" id="PS50853">
    <property type="entry name" value="FN3"/>
    <property type="match status" value="1"/>
</dbReference>
<dbReference type="InterPro" id="IPR036116">
    <property type="entry name" value="FN3_sf"/>
</dbReference>
<dbReference type="AlphaFoldDB" id="A0A4P6EZU9"/>
<feature type="signal peptide" evidence="4">
    <location>
        <begin position="1"/>
        <end position="27"/>
    </location>
</feature>
<feature type="domain" description="Fibronectin type-III" evidence="5">
    <location>
        <begin position="35"/>
        <end position="120"/>
    </location>
</feature>
<evidence type="ECO:0000256" key="4">
    <source>
        <dbReference type="SAM" id="SignalP"/>
    </source>
</evidence>
<evidence type="ECO:0000259" key="5">
    <source>
        <dbReference type="PROSITE" id="PS50853"/>
    </source>
</evidence>
<dbReference type="GO" id="GO:0016798">
    <property type="term" value="F:hydrolase activity, acting on glycosyl bonds"/>
    <property type="evidence" value="ECO:0007669"/>
    <property type="project" value="UniProtKB-KW"/>
</dbReference>
<dbReference type="Gene3D" id="2.60.40.10">
    <property type="entry name" value="Immunoglobulins"/>
    <property type="match status" value="2"/>
</dbReference>
<keyword evidence="2" id="KW-0119">Carbohydrate metabolism</keyword>